<name>C6A2I2_THESM</name>
<keyword evidence="1" id="KW-1133">Transmembrane helix</keyword>
<dbReference type="EMBL" id="CP001463">
    <property type="protein sequence ID" value="ACS89827.1"/>
    <property type="molecule type" value="Genomic_DNA"/>
</dbReference>
<keyword evidence="1" id="KW-0472">Membrane</keyword>
<sequence length="111" mass="12162">MVVIMADVEMARTLIKVGGILSVIEPFVIAVLLLLTVIGILFAIPFAILGYWIYKRTEECTEFIENGEYKKAKDKLLIPAIIALILTSRVGGILMLLGLILLPSKDLTSTS</sequence>
<keyword evidence="3" id="KW-1185">Reference proteome</keyword>
<evidence type="ECO:0000313" key="2">
    <source>
        <dbReference type="EMBL" id="ACS89827.1"/>
    </source>
</evidence>
<organism evidence="2 3">
    <name type="scientific">Thermococcus sibiricus (strain DSM 12597 / MM 739)</name>
    <dbReference type="NCBI Taxonomy" id="604354"/>
    <lineage>
        <taxon>Archaea</taxon>
        <taxon>Methanobacteriati</taxon>
        <taxon>Methanobacteriota</taxon>
        <taxon>Thermococci</taxon>
        <taxon>Thermococcales</taxon>
        <taxon>Thermococcaceae</taxon>
        <taxon>Thermococcus</taxon>
    </lineage>
</organism>
<dbReference type="KEGG" id="tsi:TSIB_0766"/>
<keyword evidence="1" id="KW-0812">Transmembrane</keyword>
<accession>C6A2I2</accession>
<evidence type="ECO:0000256" key="1">
    <source>
        <dbReference type="SAM" id="Phobius"/>
    </source>
</evidence>
<proteinExistence type="predicted"/>
<dbReference type="STRING" id="604354.TSIB_0766"/>
<dbReference type="eggNOG" id="arCOG10113">
    <property type="taxonomic scope" value="Archaea"/>
</dbReference>
<dbReference type="Proteomes" id="UP000009079">
    <property type="component" value="Chromosome"/>
</dbReference>
<gene>
    <name evidence="2" type="ordered locus">TSIB_0766</name>
</gene>
<reference evidence="2 3" key="1">
    <citation type="journal article" date="2009" name="Appl. Environ. Microbiol.">
        <title>Metabolic versatility and indigenous origin of the archaeon Thermococcus sibiricus, isolated from a siberian oil reservoir, as revealed by genome analysis.</title>
        <authorList>
            <person name="Mardanov A.V."/>
            <person name="Ravin N.V."/>
            <person name="Svetlitchnyi V.A."/>
            <person name="Beletsky A.V."/>
            <person name="Miroshnichenko M.L."/>
            <person name="Bonch-Osmolovskaya E.A."/>
            <person name="Skryabin K.G."/>
        </authorList>
    </citation>
    <scope>NUCLEOTIDE SEQUENCE [LARGE SCALE GENOMIC DNA]</scope>
    <source>
        <strain evidence="3">DSM 12597 / MM 739</strain>
    </source>
</reference>
<protein>
    <submittedName>
        <fullName evidence="2">Uncharacterized protein</fullName>
    </submittedName>
</protein>
<evidence type="ECO:0000313" key="3">
    <source>
        <dbReference type="Proteomes" id="UP000009079"/>
    </source>
</evidence>
<feature type="transmembrane region" description="Helical" evidence="1">
    <location>
        <begin position="75"/>
        <end position="102"/>
    </location>
</feature>
<dbReference type="HOGENOM" id="CLU_2165356_0_0_2"/>
<dbReference type="AlphaFoldDB" id="C6A2I2"/>
<feature type="transmembrane region" description="Helical" evidence="1">
    <location>
        <begin position="27"/>
        <end position="54"/>
    </location>
</feature>